<dbReference type="Proteomes" id="UP001174136">
    <property type="component" value="Unassembled WGS sequence"/>
</dbReference>
<comment type="caution">
    <text evidence="1">The sequence shown here is derived from an EMBL/GenBank/DDBJ whole genome shotgun (WGS) entry which is preliminary data.</text>
</comment>
<proteinExistence type="predicted"/>
<evidence type="ECO:0000313" key="1">
    <source>
        <dbReference type="EMBL" id="KAK0152609.1"/>
    </source>
</evidence>
<keyword evidence="2" id="KW-1185">Reference proteome</keyword>
<reference evidence="1" key="1">
    <citation type="journal article" date="2023" name="Front. Mar. Sci.">
        <title>A new Merluccius polli reference genome to investigate the effects of global change in West African waters.</title>
        <authorList>
            <person name="Mateo J.L."/>
            <person name="Blanco-Fernandez C."/>
            <person name="Garcia-Vazquez E."/>
            <person name="Machado-Schiaffino G."/>
        </authorList>
    </citation>
    <scope>NUCLEOTIDE SEQUENCE</scope>
    <source>
        <strain evidence="1">C29</strain>
        <tissue evidence="1">Fin</tissue>
    </source>
</reference>
<organism evidence="1 2">
    <name type="scientific">Merluccius polli</name>
    <name type="common">Benguela hake</name>
    <name type="synonym">Merluccius cadenati</name>
    <dbReference type="NCBI Taxonomy" id="89951"/>
    <lineage>
        <taxon>Eukaryota</taxon>
        <taxon>Metazoa</taxon>
        <taxon>Chordata</taxon>
        <taxon>Craniata</taxon>
        <taxon>Vertebrata</taxon>
        <taxon>Euteleostomi</taxon>
        <taxon>Actinopterygii</taxon>
        <taxon>Neopterygii</taxon>
        <taxon>Teleostei</taxon>
        <taxon>Neoteleostei</taxon>
        <taxon>Acanthomorphata</taxon>
        <taxon>Zeiogadaria</taxon>
        <taxon>Gadariae</taxon>
        <taxon>Gadiformes</taxon>
        <taxon>Gadoidei</taxon>
        <taxon>Merlucciidae</taxon>
        <taxon>Merluccius</taxon>
    </lineage>
</organism>
<dbReference type="AlphaFoldDB" id="A0AA47N5G8"/>
<gene>
    <name evidence="1" type="ORF">N1851_005866</name>
</gene>
<dbReference type="EMBL" id="JAOPHQ010000935">
    <property type="protein sequence ID" value="KAK0152609.1"/>
    <property type="molecule type" value="Genomic_DNA"/>
</dbReference>
<protein>
    <submittedName>
        <fullName evidence="1">Uncharacterized protein</fullName>
    </submittedName>
</protein>
<sequence length="90" mass="9571">MGMKVLQVPLHNVMLNSDLFQGQVAVGVSPALPIQGITLILGNEVAGGCVWADVPPPPPPVVSSVPLIPGINFYYVVRHRSCADGRQEKN</sequence>
<evidence type="ECO:0000313" key="2">
    <source>
        <dbReference type="Proteomes" id="UP001174136"/>
    </source>
</evidence>
<name>A0AA47N5G8_MERPO</name>
<accession>A0AA47N5G8</accession>